<proteinExistence type="predicted"/>
<dbReference type="OMA" id="DPIACCL"/>
<dbReference type="STRING" id="1156394.T0RQE9"/>
<dbReference type="Pfam" id="PF24176">
    <property type="entry name" value="TPR_TTI1_2nd"/>
    <property type="match status" value="1"/>
</dbReference>
<dbReference type="Gene3D" id="1.25.10.10">
    <property type="entry name" value="Leucine-rich Repeat Variant"/>
    <property type="match status" value="1"/>
</dbReference>
<dbReference type="InParanoid" id="T0RQE9"/>
<dbReference type="InterPro" id="IPR052587">
    <property type="entry name" value="TELO2-interacting_protein_1"/>
</dbReference>
<evidence type="ECO:0000259" key="2">
    <source>
        <dbReference type="Pfam" id="PF24181"/>
    </source>
</evidence>
<dbReference type="EMBL" id="JH767164">
    <property type="protein sequence ID" value="EQC32292.1"/>
    <property type="molecule type" value="Genomic_DNA"/>
</dbReference>
<dbReference type="Pfam" id="PF21547">
    <property type="entry name" value="TTI1"/>
    <property type="match status" value="1"/>
</dbReference>
<dbReference type="InterPro" id="IPR057567">
    <property type="entry name" value="TPR_TTI1_C"/>
</dbReference>
<dbReference type="Proteomes" id="UP000030762">
    <property type="component" value="Unassembled WGS sequence"/>
</dbReference>
<dbReference type="Pfam" id="PF24181">
    <property type="entry name" value="TPR_TTI1_C"/>
    <property type="match status" value="1"/>
</dbReference>
<organism evidence="3 4">
    <name type="scientific">Saprolegnia diclina (strain VS20)</name>
    <dbReference type="NCBI Taxonomy" id="1156394"/>
    <lineage>
        <taxon>Eukaryota</taxon>
        <taxon>Sar</taxon>
        <taxon>Stramenopiles</taxon>
        <taxon>Oomycota</taxon>
        <taxon>Saprolegniomycetes</taxon>
        <taxon>Saprolegniales</taxon>
        <taxon>Saprolegniaceae</taxon>
        <taxon>Saprolegnia</taxon>
    </lineage>
</organism>
<protein>
    <submittedName>
        <fullName evidence="3">Uncharacterized protein</fullName>
    </submittedName>
</protein>
<feature type="domain" description="TTI1 N-terminal TPR" evidence="1">
    <location>
        <begin position="19"/>
        <end position="346"/>
    </location>
</feature>
<feature type="domain" description="TTI1 C-terminal TPR" evidence="2">
    <location>
        <begin position="774"/>
        <end position="1008"/>
    </location>
</feature>
<dbReference type="VEuPathDB" id="FungiDB:SDRG_10039"/>
<dbReference type="RefSeq" id="XP_008614233.1">
    <property type="nucleotide sequence ID" value="XM_008616011.1"/>
</dbReference>
<dbReference type="InterPro" id="IPR049362">
    <property type="entry name" value="TTI1_rpt"/>
</dbReference>
<keyword evidence="4" id="KW-1185">Reference proteome</keyword>
<dbReference type="InterPro" id="IPR011989">
    <property type="entry name" value="ARM-like"/>
</dbReference>
<name>T0RQE9_SAPDV</name>
<dbReference type="GeneID" id="19950766"/>
<dbReference type="InterPro" id="IPR057566">
    <property type="entry name" value="TPR_TTI1_N"/>
</dbReference>
<evidence type="ECO:0000259" key="1">
    <source>
        <dbReference type="Pfam" id="PF24173"/>
    </source>
</evidence>
<dbReference type="Pfam" id="PF24173">
    <property type="entry name" value="TPR_TTI1_N"/>
    <property type="match status" value="1"/>
</dbReference>
<accession>T0RQE9</accession>
<dbReference type="InterPro" id="IPR016024">
    <property type="entry name" value="ARM-type_fold"/>
</dbReference>
<reference evidence="3 4" key="1">
    <citation type="submission" date="2012-04" db="EMBL/GenBank/DDBJ databases">
        <title>The Genome Sequence of Saprolegnia declina VS20.</title>
        <authorList>
            <consortium name="The Broad Institute Genome Sequencing Platform"/>
            <person name="Russ C."/>
            <person name="Nusbaum C."/>
            <person name="Tyler B."/>
            <person name="van West P."/>
            <person name="Dieguez-Uribeondo J."/>
            <person name="de Bruijn I."/>
            <person name="Tripathy S."/>
            <person name="Jiang R."/>
            <person name="Young S.K."/>
            <person name="Zeng Q."/>
            <person name="Gargeya S."/>
            <person name="Fitzgerald M."/>
            <person name="Haas B."/>
            <person name="Abouelleil A."/>
            <person name="Alvarado L."/>
            <person name="Arachchi H.M."/>
            <person name="Berlin A."/>
            <person name="Chapman S.B."/>
            <person name="Goldberg J."/>
            <person name="Griggs A."/>
            <person name="Gujja S."/>
            <person name="Hansen M."/>
            <person name="Howarth C."/>
            <person name="Imamovic A."/>
            <person name="Larimer J."/>
            <person name="McCowen C."/>
            <person name="Montmayeur A."/>
            <person name="Murphy C."/>
            <person name="Neiman D."/>
            <person name="Pearson M."/>
            <person name="Priest M."/>
            <person name="Roberts A."/>
            <person name="Saif S."/>
            <person name="Shea T."/>
            <person name="Sisk P."/>
            <person name="Sykes S."/>
            <person name="Wortman J."/>
            <person name="Nusbaum C."/>
            <person name="Birren B."/>
        </authorList>
    </citation>
    <scope>NUCLEOTIDE SEQUENCE [LARGE SCALE GENOMIC DNA]</scope>
    <source>
        <strain evidence="3 4">VS20</strain>
    </source>
</reference>
<dbReference type="PANTHER" id="PTHR18460:SF3">
    <property type="entry name" value="TELO2-INTERACTING PROTEIN 1 HOMOLOG"/>
    <property type="match status" value="1"/>
</dbReference>
<evidence type="ECO:0000313" key="4">
    <source>
        <dbReference type="Proteomes" id="UP000030762"/>
    </source>
</evidence>
<dbReference type="eggNOG" id="KOG4524">
    <property type="taxonomic scope" value="Eukaryota"/>
</dbReference>
<dbReference type="PANTHER" id="PTHR18460">
    <property type="entry name" value="TEL2 INTERACTING PROTEIN 1 TTI1 FAMILY MEMBER"/>
    <property type="match status" value="1"/>
</dbReference>
<evidence type="ECO:0000313" key="3">
    <source>
        <dbReference type="EMBL" id="EQC32292.1"/>
    </source>
</evidence>
<dbReference type="OrthoDB" id="49511at2759"/>
<dbReference type="GO" id="GO:0005737">
    <property type="term" value="C:cytoplasm"/>
    <property type="evidence" value="ECO:0007669"/>
    <property type="project" value="TreeGrafter"/>
</dbReference>
<gene>
    <name evidence="3" type="ORF">SDRG_10039</name>
</gene>
<sequence length="1067" mass="115988">MDARMGPVEREVMALIMLVAQDASASKLAALEAALERLPAMPTEYLWTSYAVAVVHTMLQGRSVSPPTIECGLSALYKLFTRCKLGPLETTPDLFVTMIKTLLVYLPPLDSSSTSSALTEDGRNCIVQCIGLLATRTAPATFFTPPTDEMIEVAFLTVAYLLQQAEKEVARASRVQALEALIALLRSIDNVDVVALLLPGVVAKMLQLTHHADYKWGSKVPAKALECLSEVVFLGLRDSRWPHLVSKPEFTLEAALTPFATSPPTPLLRPNSSKPEIDRSRAWLETTQANLAIALDLICRSQRHHAKPRVRLSLVTLCSVVVCDCRWSLAPSFFSAFEALLSLSLDPILDVQTYARQALDRFHATMTADEGLWLTRHATSRVVSHLRALAKKCATDVEMEAEACATLQVVLAYDQSTRIAFDAVLTDLLRAMQTILRIDHVDAHVLAHEASRSRSPSAKTVTFAYYRKRFVHIRSDAAVRLATQVLRRIGARGSTLVWIDHLMAQLRNESERSTELLLVLNHFVLGAGHIGDLSPTPDTPPLSVHMVGYLLDQLLQLPQWTTLPVDATPLGRHHLRLGGAAADSTDTTSVLLEILGSCAEALDIAFHPLLMHVLYPIAEHLAGHSSVVHQAATATLDRIAFHCAYDDVPALLHGNMDYVIDMLCSRLEQLEMYPHTPFVVEGLLAHAGSTPLPLLQDAIKSVLRSVDRYVSSGHSAGLLRVMKVIVTTAPHLAEAAPVVPRSSKLDAFLKEMKTLFDPNMGAPDDAASEAQLDAMLQDNADDESAVLERKMKAAMPVEHEPEADASDAAMRDLIKDIIVRSSYFMAAPDVATSCLASSVLSHAVLLLPLNDLRPVAARVWPAVVKRLGSTAKPVVLAALHCLSALAVRCGDFLADRFVSEAWPAMRLLLLVDSHETLPVLARHELVVDGMTLAPSSAASSSHSLTHQIHVQCLECLTRMCTASPALESIEMDVARVTSPMLRSSSSPSLQEGARRLFLALAALNGDALFPLLADLGTWALPSPPTSAFPAYGATAVKNVKHPVSTSASTAAYTANARELLRYMHAHP</sequence>
<dbReference type="AlphaFoldDB" id="T0RQE9"/>
<dbReference type="SUPFAM" id="SSF48371">
    <property type="entry name" value="ARM repeat"/>
    <property type="match status" value="1"/>
</dbReference>